<dbReference type="Gene3D" id="1.25.40.180">
    <property type="match status" value="1"/>
</dbReference>
<dbReference type="PANTHER" id="PTHR13162:SF8">
    <property type="entry name" value="CCR4-NOT TRANSCRIPTION COMPLEX SUBUNIT 1"/>
    <property type="match status" value="1"/>
</dbReference>
<feature type="domain" description="CCR4-Not complex component Not1 C-terminal" evidence="2">
    <location>
        <begin position="695"/>
        <end position="793"/>
    </location>
</feature>
<dbReference type="InterPro" id="IPR032191">
    <property type="entry name" value="CNOT1_CAF1_bind"/>
</dbReference>
<feature type="compositionally biased region" description="Low complexity" evidence="1">
    <location>
        <begin position="146"/>
        <end position="158"/>
    </location>
</feature>
<dbReference type="WBParaSite" id="L893_g33762.t2">
    <property type="protein sequence ID" value="L893_g33762.t2"/>
    <property type="gene ID" value="L893_g33762"/>
</dbReference>
<keyword evidence="4" id="KW-1185">Reference proteome</keyword>
<dbReference type="Pfam" id="PF16415">
    <property type="entry name" value="CNOT1_CAF1_bind"/>
    <property type="match status" value="1"/>
</dbReference>
<evidence type="ECO:0000259" key="2">
    <source>
        <dbReference type="Pfam" id="PF04054"/>
    </source>
</evidence>
<dbReference type="InterPro" id="IPR040398">
    <property type="entry name" value="Not1"/>
</dbReference>
<dbReference type="AlphaFoldDB" id="A0A1I8A8Y0"/>
<feature type="domain" description="CCR4-NOT transcription complex subunit 1 CAF1-binding" evidence="3">
    <location>
        <begin position="164"/>
        <end position="386"/>
    </location>
</feature>
<dbReference type="GO" id="GO:0017148">
    <property type="term" value="P:negative regulation of translation"/>
    <property type="evidence" value="ECO:0007669"/>
    <property type="project" value="InterPro"/>
</dbReference>
<dbReference type="GO" id="GO:0000288">
    <property type="term" value="P:nuclear-transcribed mRNA catabolic process, deadenylation-dependent decay"/>
    <property type="evidence" value="ECO:0007669"/>
    <property type="project" value="TreeGrafter"/>
</dbReference>
<evidence type="ECO:0000259" key="3">
    <source>
        <dbReference type="Pfam" id="PF16415"/>
    </source>
</evidence>
<dbReference type="PANTHER" id="PTHR13162">
    <property type="entry name" value="CCR4-NOT TRANSCRIPTION COMPLEX"/>
    <property type="match status" value="1"/>
</dbReference>
<organism evidence="4 5">
    <name type="scientific">Steinernema glaseri</name>
    <dbReference type="NCBI Taxonomy" id="37863"/>
    <lineage>
        <taxon>Eukaryota</taxon>
        <taxon>Metazoa</taxon>
        <taxon>Ecdysozoa</taxon>
        <taxon>Nematoda</taxon>
        <taxon>Chromadorea</taxon>
        <taxon>Rhabditida</taxon>
        <taxon>Tylenchina</taxon>
        <taxon>Panagrolaimomorpha</taxon>
        <taxon>Strongyloidoidea</taxon>
        <taxon>Steinernematidae</taxon>
        <taxon>Steinernema</taxon>
    </lineage>
</organism>
<sequence>MELISFLHVDRFTGAEQQTKTIRKGAEQVLVEKRFRFCEFYISTHGAPSPGNAVTAQVRARVSCSTDLRNRKDLGCNGRTSRMPLLCNSDDNLLEVVTRYYGRVIRPEDLRKAVAALELNCPPTESQDVELGDKQDEPMNVPPVVPTSTVETPSSTVTDEADWNPPPDIVKEVDVIIKELAHANVTQQVTQISRIVCEQPEDFIVWLVRVLMRRIPDMTNMLSTYYEFFAALCRREHGRKMERTMREEIYSHVKRLLNRQSCLVSRFNDRHALKNLGSWLGFMTIAKGRPIFENELNIKELLETALVKGNTALCVVVPFVTRIMLSCRLSVLCSPTSAWTRSIIRILVEIHRSHLVKLNIKFDVAVLMRAFGINIEEVETEECLDPARATLRRIEFTGFPERYDGDPMNSKLQLAQDLCVPLFVVEKTLKFYKFDVDVPEKIAGIDEEAVLLTNGQPAEILSIEVVNETLRGRRSRLLLLDGDGEDVQTADGPAAFDGYLGYPDTNEAPPYAMNFGDPMLLGLGEEQSIDYMHCAGMLFYELNQKYVSSSCAQIEAFESLLEIISTYKEQGLLAKESAEPFLAACMQVYFQLCYTLDEQGHFSRHHCHFYADSLATIISLTAEELVGISQETSGKFIGTMFNTIQKILLVDYESKGHVNFLTFPYSRLILSVMWCLLSVCLRLKNPDLLFMFQRDMASLMMHIQPANLPCFTFCWLNIIGNNKIVWSFVSNPSHQESSRTIYAHLLVTILKFLSQIVGPPGSETPACIELLQGIQRLICYLQLYPEVLRELHTLMQ</sequence>
<reference evidence="5" key="1">
    <citation type="submission" date="2016-11" db="UniProtKB">
        <authorList>
            <consortium name="WormBaseParasite"/>
        </authorList>
    </citation>
    <scope>IDENTIFICATION</scope>
</reference>
<dbReference type="GO" id="GO:0060090">
    <property type="term" value="F:molecular adaptor activity"/>
    <property type="evidence" value="ECO:0007669"/>
    <property type="project" value="TreeGrafter"/>
</dbReference>
<name>A0A1I8A8Y0_9BILA</name>
<proteinExistence type="predicted"/>
<evidence type="ECO:0000313" key="4">
    <source>
        <dbReference type="Proteomes" id="UP000095287"/>
    </source>
</evidence>
<feature type="region of interest" description="Disordered" evidence="1">
    <location>
        <begin position="124"/>
        <end position="164"/>
    </location>
</feature>
<dbReference type="GO" id="GO:0030015">
    <property type="term" value="C:CCR4-NOT core complex"/>
    <property type="evidence" value="ECO:0007669"/>
    <property type="project" value="InterPro"/>
</dbReference>
<dbReference type="InterPro" id="IPR007196">
    <property type="entry name" value="CCR4-Not_Not1_C"/>
</dbReference>
<dbReference type="GO" id="GO:0000932">
    <property type="term" value="C:P-body"/>
    <property type="evidence" value="ECO:0007669"/>
    <property type="project" value="TreeGrafter"/>
</dbReference>
<accession>A0A1I8A8Y0</accession>
<evidence type="ECO:0000256" key="1">
    <source>
        <dbReference type="SAM" id="MobiDB-lite"/>
    </source>
</evidence>
<dbReference type="Pfam" id="PF04054">
    <property type="entry name" value="Not1"/>
    <property type="match status" value="1"/>
</dbReference>
<dbReference type="Gene3D" id="1.25.40.790">
    <property type="match status" value="1"/>
</dbReference>
<protein>
    <submittedName>
        <fullName evidence="5">CCR4-NOT transcription complex subunit 11</fullName>
    </submittedName>
</protein>
<dbReference type="Proteomes" id="UP000095287">
    <property type="component" value="Unplaced"/>
</dbReference>
<evidence type="ECO:0000313" key="5">
    <source>
        <dbReference type="WBParaSite" id="L893_g33762.t2"/>
    </source>
</evidence>